<name>A0A2N0WBF4_9GAMM</name>
<dbReference type="AlphaFoldDB" id="A0A2N0WBF4"/>
<sequence length="80" mass="9425">MKILHKVLKRVLIIFFILICDLNHMLFCLCTAILIGFYLNKYILISWLLTGLVFASKLLDVFFVFSVHAFVYFMFCILVI</sequence>
<keyword evidence="1" id="KW-1133">Transmembrane helix</keyword>
<feature type="transmembrane region" description="Helical" evidence="1">
    <location>
        <begin position="12"/>
        <end position="38"/>
    </location>
</feature>
<evidence type="ECO:0000256" key="1">
    <source>
        <dbReference type="SAM" id="Phobius"/>
    </source>
</evidence>
<protein>
    <submittedName>
        <fullName evidence="2">Uncharacterized protein</fullName>
    </submittedName>
</protein>
<keyword evidence="1" id="KW-0812">Transmembrane</keyword>
<proteinExistence type="predicted"/>
<comment type="caution">
    <text evidence="2">The sequence shown here is derived from an EMBL/GenBank/DDBJ whole genome shotgun (WGS) entry which is preliminary data.</text>
</comment>
<keyword evidence="1" id="KW-0472">Membrane</keyword>
<dbReference type="Proteomes" id="UP000233553">
    <property type="component" value="Unassembled WGS sequence"/>
</dbReference>
<accession>A0A2N0WBF4</accession>
<dbReference type="EMBL" id="PISJ01000019">
    <property type="protein sequence ID" value="PKF31845.1"/>
    <property type="molecule type" value="Genomic_DNA"/>
</dbReference>
<reference evidence="2 3" key="1">
    <citation type="submission" date="2017-12" db="EMBL/GenBank/DDBJ databases">
        <title>Draft Genome sequences of multiple microbial strains isolated from spacecraft associated surfaces.</title>
        <authorList>
            <person name="Seuylemezian A."/>
            <person name="Vaishampayan P."/>
            <person name="Venkateswaran K."/>
        </authorList>
    </citation>
    <scope>NUCLEOTIDE SEQUENCE [LARGE SCALE GENOMIC DNA]</scope>
    <source>
        <strain evidence="2 3">2P01AA</strain>
    </source>
</reference>
<gene>
    <name evidence="2" type="ORF">CW311_16540</name>
</gene>
<evidence type="ECO:0000313" key="2">
    <source>
        <dbReference type="EMBL" id="PKF31845.1"/>
    </source>
</evidence>
<evidence type="ECO:0000313" key="3">
    <source>
        <dbReference type="Proteomes" id="UP000233553"/>
    </source>
</evidence>
<organism evidence="2 3">
    <name type="scientific">Acinetobacter proteolyticus</name>
    <dbReference type="NCBI Taxonomy" id="1776741"/>
    <lineage>
        <taxon>Bacteria</taxon>
        <taxon>Pseudomonadati</taxon>
        <taxon>Pseudomonadota</taxon>
        <taxon>Gammaproteobacteria</taxon>
        <taxon>Moraxellales</taxon>
        <taxon>Moraxellaceae</taxon>
        <taxon>Acinetobacter</taxon>
    </lineage>
</organism>